<proteinExistence type="predicted"/>
<evidence type="ECO:0000313" key="3">
    <source>
        <dbReference type="EMBL" id="PPB84057.1"/>
    </source>
</evidence>
<keyword evidence="1" id="KW-0472">Membrane</keyword>
<gene>
    <name evidence="3" type="ORF">B0O95_1044</name>
</gene>
<dbReference type="InterPro" id="IPR025668">
    <property type="entry name" value="Tnp_DDE_dom"/>
</dbReference>
<protein>
    <submittedName>
        <fullName evidence="3">IS5 family transposase</fullName>
    </submittedName>
</protein>
<accession>A0A2P5KBI3</accession>
<dbReference type="Proteomes" id="UP000243096">
    <property type="component" value="Unassembled WGS sequence"/>
</dbReference>
<evidence type="ECO:0000259" key="2">
    <source>
        <dbReference type="Pfam" id="PF13586"/>
    </source>
</evidence>
<dbReference type="PANTHER" id="PTHR30007:SF0">
    <property type="entry name" value="TRANSPOSASE"/>
    <property type="match status" value="1"/>
</dbReference>
<keyword evidence="1" id="KW-0812">Transmembrane</keyword>
<evidence type="ECO:0000313" key="4">
    <source>
        <dbReference type="Proteomes" id="UP000243096"/>
    </source>
</evidence>
<dbReference type="AlphaFoldDB" id="A0A2P5KBI3"/>
<keyword evidence="1" id="KW-1133">Transmembrane helix</keyword>
<comment type="caution">
    <text evidence="3">The sequence shown here is derived from an EMBL/GenBank/DDBJ whole genome shotgun (WGS) entry which is preliminary data.</text>
</comment>
<feature type="transmembrane region" description="Helical" evidence="1">
    <location>
        <begin position="72"/>
        <end position="91"/>
    </location>
</feature>
<feature type="domain" description="Transposase DDE" evidence="2">
    <location>
        <begin position="5"/>
        <end position="84"/>
    </location>
</feature>
<name>A0A2P5KBI3_9BURK</name>
<reference evidence="3 4" key="1">
    <citation type="submission" date="2018-01" db="EMBL/GenBank/DDBJ databases">
        <title>Genomic Encyclopedia of Type Strains, Phase III (KMG-III): the genomes of soil and plant-associated and newly described type strains.</title>
        <authorList>
            <person name="Whitman W."/>
        </authorList>
    </citation>
    <scope>NUCLEOTIDE SEQUENCE [LARGE SCALE GENOMIC DNA]</scope>
    <source>
        <strain evidence="3 4">HKI456</strain>
    </source>
</reference>
<dbReference type="Pfam" id="PF13586">
    <property type="entry name" value="DDE_Tnp_1_2"/>
    <property type="match status" value="1"/>
</dbReference>
<evidence type="ECO:0000256" key="1">
    <source>
        <dbReference type="SAM" id="Phobius"/>
    </source>
</evidence>
<dbReference type="EMBL" id="PRDW01000004">
    <property type="protein sequence ID" value="PPB84057.1"/>
    <property type="molecule type" value="Genomic_DNA"/>
</dbReference>
<keyword evidence="4" id="KW-1185">Reference proteome</keyword>
<sequence>MKLALADQGYTGGTPAQAARDEGMELQVIKLPEAKKGFVLLPRRWVVERSFAWLNRFRRLTRDNERLSETLAGLHFVVFTMLMLVHAVPIMKIA</sequence>
<dbReference type="PANTHER" id="PTHR30007">
    <property type="entry name" value="PHP DOMAIN PROTEIN"/>
    <property type="match status" value="1"/>
</dbReference>
<organism evidence="3 4">
    <name type="scientific">Mycetohabitans endofungorum</name>
    <dbReference type="NCBI Taxonomy" id="417203"/>
    <lineage>
        <taxon>Bacteria</taxon>
        <taxon>Pseudomonadati</taxon>
        <taxon>Pseudomonadota</taxon>
        <taxon>Betaproteobacteria</taxon>
        <taxon>Burkholderiales</taxon>
        <taxon>Burkholderiaceae</taxon>
        <taxon>Mycetohabitans</taxon>
    </lineage>
</organism>